<dbReference type="VEuPathDB" id="TriTrypDB:TCDM_04918"/>
<protein>
    <submittedName>
        <fullName evidence="3">Uncharacterized protein</fullName>
    </submittedName>
</protein>
<keyword evidence="2" id="KW-0812">Transmembrane</keyword>
<dbReference type="VEuPathDB" id="TriTrypDB:C3747_60g50"/>
<accession>A0A2V2V256</accession>
<organism evidence="3 4">
    <name type="scientific">Trypanosoma cruzi</name>
    <dbReference type="NCBI Taxonomy" id="5693"/>
    <lineage>
        <taxon>Eukaryota</taxon>
        <taxon>Discoba</taxon>
        <taxon>Euglenozoa</taxon>
        <taxon>Kinetoplastea</taxon>
        <taxon>Metakinetoplastina</taxon>
        <taxon>Trypanosomatida</taxon>
        <taxon>Trypanosomatidae</taxon>
        <taxon>Trypanosoma</taxon>
        <taxon>Schizotrypanum</taxon>
    </lineage>
</organism>
<proteinExistence type="predicted"/>
<dbReference type="VEuPathDB" id="TriTrypDB:TcBrA4_0016020"/>
<evidence type="ECO:0000256" key="2">
    <source>
        <dbReference type="SAM" id="Phobius"/>
    </source>
</evidence>
<feature type="coiled-coil region" evidence="1">
    <location>
        <begin position="43"/>
        <end position="89"/>
    </location>
</feature>
<keyword evidence="2" id="KW-0472">Membrane</keyword>
<evidence type="ECO:0000313" key="3">
    <source>
        <dbReference type="EMBL" id="PWU90697.1"/>
    </source>
</evidence>
<comment type="caution">
    <text evidence="3">The sequence shown here is derived from an EMBL/GenBank/DDBJ whole genome shotgun (WGS) entry which is preliminary data.</text>
</comment>
<feature type="transmembrane region" description="Helical" evidence="2">
    <location>
        <begin position="237"/>
        <end position="253"/>
    </location>
</feature>
<feature type="transmembrane region" description="Helical" evidence="2">
    <location>
        <begin position="121"/>
        <end position="143"/>
    </location>
</feature>
<dbReference type="VEuPathDB" id="TriTrypDB:Tc_MARK_3635"/>
<reference evidence="3 4" key="1">
    <citation type="journal article" date="2018" name="Microb. Genom.">
        <title>Expanding an expanded genome: long-read sequencing of Trypanosoma cruzi.</title>
        <authorList>
            <person name="Berna L."/>
            <person name="Rodriguez M."/>
            <person name="Chiribao M.L."/>
            <person name="Parodi-Talice A."/>
            <person name="Pita S."/>
            <person name="Rijo G."/>
            <person name="Alvarez-Valin F."/>
            <person name="Robello C."/>
        </authorList>
    </citation>
    <scope>NUCLEOTIDE SEQUENCE [LARGE SCALE GENOMIC DNA]</scope>
    <source>
        <strain evidence="3 4">Dm28c</strain>
    </source>
</reference>
<dbReference type="VEuPathDB" id="TriTrypDB:C4B63_48g15"/>
<sequence length="263" mass="29931">MFSTLPSLDDGVLALLIAVCTLVSYLGSLYWWQLVPRLFYPEERKLEEKIALLRAEAERCNTADQLHLHGKLTRQVQLLIKELAQTRNQRFSLCCPQNRNKTGNDKRRWLFFGTFLARLKYFLPTFIDLLISFGFIIPFLCVFGNRPAVVAFPHCFRHCLPSLMNWIEAVVMSVVLGPLLWSSKSHGCVNGSAWEGKRRNLLPARGCNSDVSGLAFSDTAGTDVPLKTADGRDDGEIKSLGLLSWFLVCYFAIRFSRRVLLRR</sequence>
<name>A0A2V2V256_TRYCR</name>
<dbReference type="VEuPathDB" id="TriTrypDB:TcG_05269"/>
<evidence type="ECO:0000256" key="1">
    <source>
        <dbReference type="SAM" id="Coils"/>
    </source>
</evidence>
<dbReference type="AlphaFoldDB" id="A0A2V2V256"/>
<dbReference type="OrthoDB" id="244191at2759"/>
<keyword evidence="2" id="KW-1133">Transmembrane helix</keyword>
<dbReference type="VEuPathDB" id="TriTrypDB:TcCLB.507677.80"/>
<dbReference type="EMBL" id="PRFA01000048">
    <property type="protein sequence ID" value="PWU90697.1"/>
    <property type="molecule type" value="Genomic_DNA"/>
</dbReference>
<dbReference type="VEuPathDB" id="TriTrypDB:TCSYLVIO_004891"/>
<dbReference type="VEuPathDB" id="TriTrypDB:TcCLB.504021.74"/>
<dbReference type="VEuPathDB" id="TriTrypDB:ECC02_001940"/>
<dbReference type="Proteomes" id="UP000246121">
    <property type="component" value="Unassembled WGS sequence"/>
</dbReference>
<feature type="transmembrane region" description="Helical" evidence="2">
    <location>
        <begin position="12"/>
        <end position="32"/>
    </location>
</feature>
<feature type="transmembrane region" description="Helical" evidence="2">
    <location>
        <begin position="163"/>
        <end position="181"/>
    </location>
</feature>
<evidence type="ECO:0000313" key="4">
    <source>
        <dbReference type="Proteomes" id="UP000246121"/>
    </source>
</evidence>
<dbReference type="VEuPathDB" id="TriTrypDB:BCY84_10893"/>
<keyword evidence="1" id="KW-0175">Coiled coil</keyword>
<gene>
    <name evidence="3" type="ORF">C4B63_48g15</name>
</gene>
<dbReference type="VEuPathDB" id="TriTrypDB:TcCL_NonESM06256"/>